<dbReference type="InterPro" id="IPR045865">
    <property type="entry name" value="ACT-like_dom_sf"/>
</dbReference>
<gene>
    <name evidence="12" type="ORF">SAMN05660299_02229</name>
</gene>
<dbReference type="CDD" id="cd04905">
    <property type="entry name" value="ACT_CM-PDT"/>
    <property type="match status" value="1"/>
</dbReference>
<evidence type="ECO:0000256" key="3">
    <source>
        <dbReference type="ARBA" id="ARBA00021872"/>
    </source>
</evidence>
<evidence type="ECO:0000256" key="1">
    <source>
        <dbReference type="ARBA" id="ARBA00004741"/>
    </source>
</evidence>
<keyword evidence="6" id="KW-0584">Phenylalanine biosynthesis</keyword>
<evidence type="ECO:0000256" key="5">
    <source>
        <dbReference type="ARBA" id="ARBA00023141"/>
    </source>
</evidence>
<dbReference type="InterPro" id="IPR001086">
    <property type="entry name" value="Preph_deHydtase"/>
</dbReference>
<dbReference type="EC" id="4.2.1.51" evidence="2"/>
<dbReference type="UniPathway" id="UPA00121">
    <property type="reaction ID" value="UER00345"/>
</dbReference>
<evidence type="ECO:0000256" key="9">
    <source>
        <dbReference type="PIRSR" id="PIRSR001500-2"/>
    </source>
</evidence>
<evidence type="ECO:0000313" key="12">
    <source>
        <dbReference type="EMBL" id="SDN15937.1"/>
    </source>
</evidence>
<dbReference type="STRING" id="349095.SAMN05660299_02229"/>
<accession>A0A1G9Z3Z1</accession>
<dbReference type="GO" id="GO:0004664">
    <property type="term" value="F:prephenate dehydratase activity"/>
    <property type="evidence" value="ECO:0007669"/>
    <property type="project" value="UniProtKB-EC"/>
</dbReference>
<evidence type="ECO:0000256" key="4">
    <source>
        <dbReference type="ARBA" id="ARBA00022605"/>
    </source>
</evidence>
<feature type="site" description="Essential for prephenate dehydratase activity" evidence="9">
    <location>
        <position position="182"/>
    </location>
</feature>
<reference evidence="12 13" key="1">
    <citation type="submission" date="2016-10" db="EMBL/GenBank/DDBJ databases">
        <authorList>
            <person name="de Groot N.N."/>
        </authorList>
    </citation>
    <scope>NUCLEOTIDE SEQUENCE [LARGE SCALE GENOMIC DNA]</scope>
    <source>
        <strain evidence="12 13">DSM 16981</strain>
    </source>
</reference>
<feature type="domain" description="Prephenate dehydratase" evidence="10">
    <location>
        <begin position="11"/>
        <end position="189"/>
    </location>
</feature>
<keyword evidence="5" id="KW-0057">Aromatic amino acid biosynthesis</keyword>
<dbReference type="SUPFAM" id="SSF53850">
    <property type="entry name" value="Periplasmic binding protein-like II"/>
    <property type="match status" value="1"/>
</dbReference>
<proteinExistence type="predicted"/>
<dbReference type="GO" id="GO:0005737">
    <property type="term" value="C:cytoplasm"/>
    <property type="evidence" value="ECO:0007669"/>
    <property type="project" value="TreeGrafter"/>
</dbReference>
<keyword evidence="13" id="KW-1185">Reference proteome</keyword>
<evidence type="ECO:0000256" key="7">
    <source>
        <dbReference type="ARBA" id="ARBA00023239"/>
    </source>
</evidence>
<evidence type="ECO:0000256" key="6">
    <source>
        <dbReference type="ARBA" id="ARBA00023222"/>
    </source>
</evidence>
<dbReference type="GO" id="GO:0009094">
    <property type="term" value="P:L-phenylalanine biosynthetic process"/>
    <property type="evidence" value="ECO:0007669"/>
    <property type="project" value="UniProtKB-UniPathway"/>
</dbReference>
<dbReference type="InterPro" id="IPR002912">
    <property type="entry name" value="ACT_dom"/>
</dbReference>
<dbReference type="RefSeq" id="WP_091651905.1">
    <property type="nucleotide sequence ID" value="NZ_FNHQ01000027.1"/>
</dbReference>
<dbReference type="OrthoDB" id="9802281at2"/>
<evidence type="ECO:0000313" key="13">
    <source>
        <dbReference type="Proteomes" id="UP000199309"/>
    </source>
</evidence>
<comment type="pathway">
    <text evidence="1">Amino-acid biosynthesis; L-phenylalanine biosynthesis; phenylpyruvate from prephenate: step 1/1.</text>
</comment>
<dbReference type="CDD" id="cd13631">
    <property type="entry name" value="PBP2_Ct-PDT_like"/>
    <property type="match status" value="1"/>
</dbReference>
<protein>
    <recommendedName>
        <fullName evidence="3">Prephenate dehydratase</fullName>
        <ecNumber evidence="2">4.2.1.51</ecNumber>
    </recommendedName>
</protein>
<dbReference type="PANTHER" id="PTHR21022">
    <property type="entry name" value="PREPHENATE DEHYDRATASE P PROTEIN"/>
    <property type="match status" value="1"/>
</dbReference>
<evidence type="ECO:0000256" key="2">
    <source>
        <dbReference type="ARBA" id="ARBA00013147"/>
    </source>
</evidence>
<dbReference type="Gene3D" id="3.40.190.10">
    <property type="entry name" value="Periplasmic binding protein-like II"/>
    <property type="match status" value="2"/>
</dbReference>
<comment type="catalytic activity">
    <reaction evidence="8">
        <text>prephenate + H(+) = 3-phenylpyruvate + CO2 + H2O</text>
        <dbReference type="Rhea" id="RHEA:21648"/>
        <dbReference type="ChEBI" id="CHEBI:15377"/>
        <dbReference type="ChEBI" id="CHEBI:15378"/>
        <dbReference type="ChEBI" id="CHEBI:16526"/>
        <dbReference type="ChEBI" id="CHEBI:18005"/>
        <dbReference type="ChEBI" id="CHEBI:29934"/>
        <dbReference type="EC" id="4.2.1.51"/>
    </reaction>
</comment>
<keyword evidence="4" id="KW-0028">Amino-acid biosynthesis</keyword>
<feature type="domain" description="ACT" evidence="11">
    <location>
        <begin position="201"/>
        <end position="278"/>
    </location>
</feature>
<evidence type="ECO:0000259" key="10">
    <source>
        <dbReference type="PROSITE" id="PS51171"/>
    </source>
</evidence>
<dbReference type="EMBL" id="FNHQ01000027">
    <property type="protein sequence ID" value="SDN15937.1"/>
    <property type="molecule type" value="Genomic_DNA"/>
</dbReference>
<dbReference type="PROSITE" id="PS51671">
    <property type="entry name" value="ACT"/>
    <property type="match status" value="1"/>
</dbReference>
<dbReference type="SUPFAM" id="SSF55021">
    <property type="entry name" value="ACT-like"/>
    <property type="match status" value="1"/>
</dbReference>
<sequence>MDQDDYEYCIPVGCYGAPGSYSSEAMMTYFKNQPITVTYYDRFEEEIQAVAAEEIQYGVIPIENSSTGSITEVYDLIRRNNCFIVGEQCIKIEHHLLALPGTRLEDIRTVYSHPQGFAQCRDFFRKHTDWVQCPYFSTSQSAERVQREGNSTAAAVANSMAAELYGLQILVPHIYTSSFNYTRFFIIAPKMNQADHRDKITLVLTTKHEPGALYHVLGHFFYNGMNMTHLESRPMEGHPFEYFFHIDVMGSLIDPGVVKTLDDLARNCTYFKILGNYPSDQGGAAHEIRTYRSEIRTQCVAADP</sequence>
<name>A0A1G9Z3Z1_9FIRM</name>
<dbReference type="PIRSF" id="PIRSF001500">
    <property type="entry name" value="Chor_mut_pdt_Ppr"/>
    <property type="match status" value="1"/>
</dbReference>
<dbReference type="Proteomes" id="UP000199309">
    <property type="component" value="Unassembled WGS sequence"/>
</dbReference>
<evidence type="ECO:0000256" key="8">
    <source>
        <dbReference type="ARBA" id="ARBA00047848"/>
    </source>
</evidence>
<organism evidence="12 13">
    <name type="scientific">Megasphaera paucivorans</name>
    <dbReference type="NCBI Taxonomy" id="349095"/>
    <lineage>
        <taxon>Bacteria</taxon>
        <taxon>Bacillati</taxon>
        <taxon>Bacillota</taxon>
        <taxon>Negativicutes</taxon>
        <taxon>Veillonellales</taxon>
        <taxon>Veillonellaceae</taxon>
        <taxon>Megasphaera</taxon>
    </lineage>
</organism>
<dbReference type="AlphaFoldDB" id="A0A1G9Z3Z1"/>
<dbReference type="NCBIfam" id="NF008865">
    <property type="entry name" value="PRK11898.1"/>
    <property type="match status" value="1"/>
</dbReference>
<dbReference type="PROSITE" id="PS51171">
    <property type="entry name" value="PREPHENATE_DEHYDR_3"/>
    <property type="match status" value="1"/>
</dbReference>
<dbReference type="PANTHER" id="PTHR21022:SF19">
    <property type="entry name" value="PREPHENATE DEHYDRATASE-RELATED"/>
    <property type="match status" value="1"/>
</dbReference>
<keyword evidence="7" id="KW-0456">Lyase</keyword>
<dbReference type="Pfam" id="PF00800">
    <property type="entry name" value="PDT"/>
    <property type="match status" value="1"/>
</dbReference>
<evidence type="ECO:0000259" key="11">
    <source>
        <dbReference type="PROSITE" id="PS51671"/>
    </source>
</evidence>
<dbReference type="InterPro" id="IPR008242">
    <property type="entry name" value="Chor_mutase/pphenate_deHydtase"/>
</dbReference>
<dbReference type="Gene3D" id="3.30.70.260">
    <property type="match status" value="1"/>
</dbReference>